<protein>
    <submittedName>
        <fullName evidence="1">Uncharacterized protein</fullName>
    </submittedName>
</protein>
<proteinExistence type="predicted"/>
<dbReference type="AlphaFoldDB" id="A0A834XDQ9"/>
<dbReference type="Proteomes" id="UP000634136">
    <property type="component" value="Unassembled WGS sequence"/>
</dbReference>
<evidence type="ECO:0000313" key="2">
    <source>
        <dbReference type="Proteomes" id="UP000634136"/>
    </source>
</evidence>
<organism evidence="1 2">
    <name type="scientific">Senna tora</name>
    <dbReference type="NCBI Taxonomy" id="362788"/>
    <lineage>
        <taxon>Eukaryota</taxon>
        <taxon>Viridiplantae</taxon>
        <taxon>Streptophyta</taxon>
        <taxon>Embryophyta</taxon>
        <taxon>Tracheophyta</taxon>
        <taxon>Spermatophyta</taxon>
        <taxon>Magnoliopsida</taxon>
        <taxon>eudicotyledons</taxon>
        <taxon>Gunneridae</taxon>
        <taxon>Pentapetalae</taxon>
        <taxon>rosids</taxon>
        <taxon>fabids</taxon>
        <taxon>Fabales</taxon>
        <taxon>Fabaceae</taxon>
        <taxon>Caesalpinioideae</taxon>
        <taxon>Cassia clade</taxon>
        <taxon>Senna</taxon>
    </lineage>
</organism>
<gene>
    <name evidence="1" type="ORF">G2W53_004777</name>
</gene>
<reference evidence="1" key="1">
    <citation type="submission" date="2020-09" db="EMBL/GenBank/DDBJ databases">
        <title>Genome-Enabled Discovery of Anthraquinone Biosynthesis in Senna tora.</title>
        <authorList>
            <person name="Kang S.-H."/>
            <person name="Pandey R.P."/>
            <person name="Lee C.-M."/>
            <person name="Sim J.-S."/>
            <person name="Jeong J.-T."/>
            <person name="Choi B.-S."/>
            <person name="Jung M."/>
            <person name="Ginzburg D."/>
            <person name="Zhao K."/>
            <person name="Won S.Y."/>
            <person name="Oh T.-J."/>
            <person name="Yu Y."/>
            <person name="Kim N.-H."/>
            <person name="Lee O.R."/>
            <person name="Lee T.-H."/>
            <person name="Bashyal P."/>
            <person name="Kim T.-S."/>
            <person name="Lee W.-H."/>
            <person name="Kawkins C."/>
            <person name="Kim C.-K."/>
            <person name="Kim J.S."/>
            <person name="Ahn B.O."/>
            <person name="Rhee S.Y."/>
            <person name="Sohng J.K."/>
        </authorList>
    </citation>
    <scope>NUCLEOTIDE SEQUENCE</scope>
    <source>
        <tissue evidence="1">Leaf</tissue>
    </source>
</reference>
<sequence>MAWCLNFQLFMSKEKMKPFEAEN</sequence>
<evidence type="ECO:0000313" key="1">
    <source>
        <dbReference type="EMBL" id="KAF7842479.1"/>
    </source>
</evidence>
<keyword evidence="2" id="KW-1185">Reference proteome</keyword>
<dbReference type="EMBL" id="JAAIUW010000002">
    <property type="protein sequence ID" value="KAF7842479.1"/>
    <property type="molecule type" value="Genomic_DNA"/>
</dbReference>
<accession>A0A834XDQ9</accession>
<name>A0A834XDQ9_9FABA</name>
<comment type="caution">
    <text evidence="1">The sequence shown here is derived from an EMBL/GenBank/DDBJ whole genome shotgun (WGS) entry which is preliminary data.</text>
</comment>